<dbReference type="GeneTree" id="ENSGT00530000063629"/>
<dbReference type="STRING" id="106582.ENSMZEP00005034468"/>
<dbReference type="GO" id="GO:0016409">
    <property type="term" value="F:palmitoyltransferase activity"/>
    <property type="evidence" value="ECO:0007669"/>
    <property type="project" value="TreeGrafter"/>
</dbReference>
<feature type="transmembrane region" description="Helical" evidence="1">
    <location>
        <begin position="401"/>
        <end position="419"/>
    </location>
</feature>
<keyword evidence="1" id="KW-1133">Transmembrane helix</keyword>
<dbReference type="Ensembl" id="ENSMZET00005035679.1">
    <property type="protein sequence ID" value="ENSMZEP00005034468.1"/>
    <property type="gene ID" value="ENSMZEG00005025755.1"/>
</dbReference>
<reference evidence="2" key="1">
    <citation type="submission" date="2025-08" db="UniProtKB">
        <authorList>
            <consortium name="Ensembl"/>
        </authorList>
    </citation>
    <scope>IDENTIFICATION</scope>
</reference>
<dbReference type="PANTHER" id="PTHR13285">
    <property type="entry name" value="ACYLTRANSFERASE"/>
    <property type="match status" value="1"/>
</dbReference>
<name>A0A3P9DJA0_9CICH</name>
<keyword evidence="1" id="KW-0812">Transmembrane</keyword>
<keyword evidence="3" id="KW-1185">Reference proteome</keyword>
<sequence>SLAKDRGPCLLVLSLGSHLYSFYQLHRFMHCLLSDPLDFEWNFWTDWAKHSLLWTLIGHAVLSRLTSIFTPRIYFSVYLSAVTTNAMILMECVICNWPSHCITQRGWYESDEEHYLLLFSVAVCGLRFISFSLEHCWSPEDQCSIVQLCWLFSYTFYHPFFYNGPIITYKNYIEDESALSYLVLRLGRIILWWCIAEYMIHVMYIDASGPAVGLCIVCGLALAVVQFFYVKYLVRSLPSMLATWISWFPPSFPVCSIIGINSGNHSDRITNIVLYWSSIHLCSTGGSRHGPLCKMFSTGVAFGFVCLWHGGHDFLQYWALMNWAGVLVENSLKSLFASTFIHSVVQNFSAAMKRRCIALVFAFSTAMLILSNLVFLGEYMLAESSGSVSSFTVNCFPQHSLSGNCVWLYFAGLFQLAFVHSPV</sequence>
<evidence type="ECO:0000313" key="3">
    <source>
        <dbReference type="Proteomes" id="UP000265160"/>
    </source>
</evidence>
<proteinExistence type="predicted"/>
<dbReference type="GO" id="GO:0005783">
    <property type="term" value="C:endoplasmic reticulum"/>
    <property type="evidence" value="ECO:0007669"/>
    <property type="project" value="TreeGrafter"/>
</dbReference>
<dbReference type="InterPro" id="IPR051085">
    <property type="entry name" value="MB_O-acyltransferase"/>
</dbReference>
<accession>A0A3P9DJA0</accession>
<feature type="transmembrane region" description="Helical" evidence="1">
    <location>
        <begin position="357"/>
        <end position="381"/>
    </location>
</feature>
<dbReference type="PANTHER" id="PTHR13285:SF20">
    <property type="entry name" value="PROTEIN-CYSTEINE N-PALMITOYLTRANSFERASE HHAT"/>
    <property type="match status" value="1"/>
</dbReference>
<dbReference type="AlphaFoldDB" id="A0A3P9DJA0"/>
<evidence type="ECO:0000256" key="1">
    <source>
        <dbReference type="SAM" id="Phobius"/>
    </source>
</evidence>
<reference evidence="2" key="2">
    <citation type="submission" date="2025-09" db="UniProtKB">
        <authorList>
            <consortium name="Ensembl"/>
        </authorList>
    </citation>
    <scope>IDENTIFICATION</scope>
</reference>
<organism evidence="2 3">
    <name type="scientific">Maylandia zebra</name>
    <name type="common">zebra mbuna</name>
    <dbReference type="NCBI Taxonomy" id="106582"/>
    <lineage>
        <taxon>Eukaryota</taxon>
        <taxon>Metazoa</taxon>
        <taxon>Chordata</taxon>
        <taxon>Craniata</taxon>
        <taxon>Vertebrata</taxon>
        <taxon>Euteleostomi</taxon>
        <taxon>Actinopterygii</taxon>
        <taxon>Neopterygii</taxon>
        <taxon>Teleostei</taxon>
        <taxon>Neoteleostei</taxon>
        <taxon>Acanthomorphata</taxon>
        <taxon>Ovalentaria</taxon>
        <taxon>Cichlomorphae</taxon>
        <taxon>Cichliformes</taxon>
        <taxon>Cichlidae</taxon>
        <taxon>African cichlids</taxon>
        <taxon>Pseudocrenilabrinae</taxon>
        <taxon>Haplochromini</taxon>
        <taxon>Maylandia</taxon>
        <taxon>Maylandia zebra complex</taxon>
    </lineage>
</organism>
<keyword evidence="1" id="KW-0472">Membrane</keyword>
<dbReference type="Proteomes" id="UP000265160">
    <property type="component" value="Unplaced"/>
</dbReference>
<evidence type="ECO:0000313" key="2">
    <source>
        <dbReference type="Ensembl" id="ENSMZEP00005034468.1"/>
    </source>
</evidence>
<feature type="transmembrane region" description="Helical" evidence="1">
    <location>
        <begin position="73"/>
        <end position="94"/>
    </location>
</feature>
<protein>
    <submittedName>
        <fullName evidence="2">Hedgehog acyltransferase</fullName>
    </submittedName>
</protein>
<feature type="transmembrane region" description="Helical" evidence="1">
    <location>
        <begin position="211"/>
        <end position="230"/>
    </location>
</feature>